<dbReference type="EMBL" id="CP054139">
    <property type="protein sequence ID" value="QKJ32462.1"/>
    <property type="molecule type" value="Genomic_DNA"/>
</dbReference>
<name>A0A7D4UM19_9SPHI</name>
<evidence type="ECO:0000256" key="1">
    <source>
        <dbReference type="SAM" id="Phobius"/>
    </source>
</evidence>
<organism evidence="2 3">
    <name type="scientific">Mucilaginibacter mali</name>
    <dbReference type="NCBI Taxonomy" id="2740462"/>
    <lineage>
        <taxon>Bacteria</taxon>
        <taxon>Pseudomonadati</taxon>
        <taxon>Bacteroidota</taxon>
        <taxon>Sphingobacteriia</taxon>
        <taxon>Sphingobacteriales</taxon>
        <taxon>Sphingobacteriaceae</taxon>
        <taxon>Mucilaginibacter</taxon>
    </lineage>
</organism>
<sequence length="236" mass="26703">MNKNILIGFLIFVLVAFIGYFIWQGIWKNNPQFRKNEHAISNSQMRDDVVIVNPASSKANSQNVLSSNLNAVHQKDTGPIGWNTYSNKKYGFSFSYPNTWSKSQNDINVGDSSGNIMGMNISFIDTVSHTTFLVQYRLTRDLYDYALSQFNSSQGWYASGAKQIKIAGVTAIEAFTAIDKNGKGDLITPRLREILIDFPDKPQTGSFEFQFQTPLFNDKREVTNLSYLLSTFRFGN</sequence>
<proteinExistence type="predicted"/>
<dbReference type="Proteomes" id="UP000505355">
    <property type="component" value="Chromosome"/>
</dbReference>
<accession>A0A7D4UM19</accession>
<dbReference type="AlphaFoldDB" id="A0A7D4UM19"/>
<evidence type="ECO:0000313" key="2">
    <source>
        <dbReference type="EMBL" id="QKJ32462.1"/>
    </source>
</evidence>
<feature type="transmembrane region" description="Helical" evidence="1">
    <location>
        <begin position="6"/>
        <end position="26"/>
    </location>
</feature>
<dbReference type="RefSeq" id="WP_173417112.1">
    <property type="nucleotide sequence ID" value="NZ_CP054139.1"/>
</dbReference>
<keyword evidence="1" id="KW-0812">Transmembrane</keyword>
<reference evidence="2 3" key="1">
    <citation type="submission" date="2020-05" db="EMBL/GenBank/DDBJ databases">
        <title>Mucilaginibacter mali sp. nov.</title>
        <authorList>
            <person name="Kim H.S."/>
            <person name="Lee K.C."/>
            <person name="Suh M.K."/>
            <person name="Kim J.-S."/>
            <person name="Han K.-I."/>
            <person name="Eom M.K."/>
            <person name="Shin Y.K."/>
            <person name="Lee J.-S."/>
        </authorList>
    </citation>
    <scope>NUCLEOTIDE SEQUENCE [LARGE SCALE GENOMIC DNA]</scope>
    <source>
        <strain evidence="2 3">G2-14</strain>
    </source>
</reference>
<keyword evidence="1" id="KW-0472">Membrane</keyword>
<protein>
    <submittedName>
        <fullName evidence="2">Uncharacterized protein</fullName>
    </submittedName>
</protein>
<gene>
    <name evidence="2" type="ORF">HQ865_22750</name>
</gene>
<evidence type="ECO:0000313" key="3">
    <source>
        <dbReference type="Proteomes" id="UP000505355"/>
    </source>
</evidence>
<dbReference type="KEGG" id="mmab:HQ865_22750"/>
<keyword evidence="3" id="KW-1185">Reference proteome</keyword>
<keyword evidence="1" id="KW-1133">Transmembrane helix</keyword>